<keyword evidence="2 4" id="KW-0808">Transferase</keyword>
<protein>
    <submittedName>
        <fullName evidence="4">IME4 Transcriptional activator, adenine-specific DNA methyltransferase</fullName>
    </submittedName>
</protein>
<proteinExistence type="predicted"/>
<name>A0A6J5MXX5_9CAUD</name>
<dbReference type="PANTHER" id="PTHR12829">
    <property type="entry name" value="N6-ADENOSINE-METHYLTRANSFERASE"/>
    <property type="match status" value="1"/>
</dbReference>
<dbReference type="PANTHER" id="PTHR12829:SF7">
    <property type="entry name" value="N6-ADENOSINE-METHYLTRANSFERASE CATALYTIC SUBUNIT"/>
    <property type="match status" value="1"/>
</dbReference>
<sequence length="201" mass="21963">MKQGNKFSIPEVDGGWDFIMADPPWHFTTFSALGGGKSPQAHYKTMPLDVIKSLPIGDIAAKDCLLWLWATGANLPLALECLPAWGFKYSTLGYWGKLTKTGKIAFGTGYGFRCAGEPIILARKGKPKNEKNVRSLIMGLGGPGSGRAHSEKPDEAYKAAEMLMPYAKRLDLFSRKSRNGWTSFGDEAGKFDVEVKGLVTE</sequence>
<evidence type="ECO:0000256" key="1">
    <source>
        <dbReference type="ARBA" id="ARBA00022603"/>
    </source>
</evidence>
<evidence type="ECO:0000313" key="4">
    <source>
        <dbReference type="EMBL" id="CAB4151202.1"/>
    </source>
</evidence>
<dbReference type="SUPFAM" id="SSF53335">
    <property type="entry name" value="S-adenosyl-L-methionine-dependent methyltransferases"/>
    <property type="match status" value="1"/>
</dbReference>
<organism evidence="4">
    <name type="scientific">uncultured Caudovirales phage</name>
    <dbReference type="NCBI Taxonomy" id="2100421"/>
    <lineage>
        <taxon>Viruses</taxon>
        <taxon>Duplodnaviria</taxon>
        <taxon>Heunggongvirae</taxon>
        <taxon>Uroviricota</taxon>
        <taxon>Caudoviricetes</taxon>
        <taxon>Peduoviridae</taxon>
        <taxon>Maltschvirus</taxon>
        <taxon>Maltschvirus maltsch</taxon>
    </lineage>
</organism>
<dbReference type="PROSITE" id="PS51143">
    <property type="entry name" value="MT_A70"/>
    <property type="match status" value="1"/>
</dbReference>
<evidence type="ECO:0000256" key="2">
    <source>
        <dbReference type="ARBA" id="ARBA00022679"/>
    </source>
</evidence>
<dbReference type="InterPro" id="IPR029063">
    <property type="entry name" value="SAM-dependent_MTases_sf"/>
</dbReference>
<keyword evidence="1 4" id="KW-0489">Methyltransferase</keyword>
<dbReference type="GO" id="GO:0008168">
    <property type="term" value="F:methyltransferase activity"/>
    <property type="evidence" value="ECO:0007669"/>
    <property type="project" value="UniProtKB-KW"/>
</dbReference>
<dbReference type="EMBL" id="LR796567">
    <property type="protein sequence ID" value="CAB4151202.1"/>
    <property type="molecule type" value="Genomic_DNA"/>
</dbReference>
<gene>
    <name evidence="4" type="ORF">UFOVP589_5</name>
</gene>
<accession>A0A6J5MXX5</accession>
<dbReference type="Pfam" id="PF05063">
    <property type="entry name" value="MT-A70"/>
    <property type="match status" value="1"/>
</dbReference>
<keyword evidence="3" id="KW-0949">S-adenosyl-L-methionine</keyword>
<reference evidence="4" key="1">
    <citation type="submission" date="2020-04" db="EMBL/GenBank/DDBJ databases">
        <authorList>
            <person name="Chiriac C."/>
            <person name="Salcher M."/>
            <person name="Ghai R."/>
            <person name="Kavagutti S V."/>
        </authorList>
    </citation>
    <scope>NUCLEOTIDE SEQUENCE</scope>
</reference>
<dbReference type="InterPro" id="IPR007757">
    <property type="entry name" value="MT-A70-like"/>
</dbReference>
<evidence type="ECO:0000256" key="3">
    <source>
        <dbReference type="ARBA" id="ARBA00022691"/>
    </source>
</evidence>
<dbReference type="GO" id="GO:0032259">
    <property type="term" value="P:methylation"/>
    <property type="evidence" value="ECO:0007669"/>
    <property type="project" value="UniProtKB-KW"/>
</dbReference>